<keyword evidence="3" id="KW-1185">Reference proteome</keyword>
<comment type="caution">
    <text evidence="2">The sequence shown here is derived from an EMBL/GenBank/DDBJ whole genome shotgun (WGS) entry which is preliminary data.</text>
</comment>
<evidence type="ECO:0000313" key="2">
    <source>
        <dbReference type="EMBL" id="THU61388.1"/>
    </source>
</evidence>
<feature type="compositionally biased region" description="Gly residues" evidence="1">
    <location>
        <begin position="38"/>
        <end position="49"/>
    </location>
</feature>
<accession>A0A4S8JHA4</accession>
<protein>
    <submittedName>
        <fullName evidence="2">Uncharacterized protein</fullName>
    </submittedName>
</protein>
<dbReference type="AlphaFoldDB" id="A0A4S8JHA4"/>
<feature type="region of interest" description="Disordered" evidence="1">
    <location>
        <begin position="35"/>
        <end position="65"/>
    </location>
</feature>
<evidence type="ECO:0000313" key="3">
    <source>
        <dbReference type="Proteomes" id="UP000317650"/>
    </source>
</evidence>
<reference evidence="2 3" key="1">
    <citation type="journal article" date="2019" name="Nat. Plants">
        <title>Genome sequencing of Musa balbisiana reveals subgenome evolution and function divergence in polyploid bananas.</title>
        <authorList>
            <person name="Yao X."/>
        </authorList>
    </citation>
    <scope>NUCLEOTIDE SEQUENCE [LARGE SCALE GENOMIC DNA]</scope>
    <source>
        <strain evidence="3">cv. DH-PKW</strain>
        <tissue evidence="2">Leaves</tissue>
    </source>
</reference>
<sequence>MMILKIQIGTGNLIIHSIDLHGRVNIVQPTGIEELHKSGGGGGGGGGGQVVQSLPSRSNWTKNAQKGISSLRQQFQGHGSEN</sequence>
<dbReference type="Proteomes" id="UP000317650">
    <property type="component" value="Chromosome 7"/>
</dbReference>
<dbReference type="EMBL" id="PYDT01000005">
    <property type="protein sequence ID" value="THU61388.1"/>
    <property type="molecule type" value="Genomic_DNA"/>
</dbReference>
<organism evidence="2 3">
    <name type="scientific">Musa balbisiana</name>
    <name type="common">Banana</name>
    <dbReference type="NCBI Taxonomy" id="52838"/>
    <lineage>
        <taxon>Eukaryota</taxon>
        <taxon>Viridiplantae</taxon>
        <taxon>Streptophyta</taxon>
        <taxon>Embryophyta</taxon>
        <taxon>Tracheophyta</taxon>
        <taxon>Spermatophyta</taxon>
        <taxon>Magnoliopsida</taxon>
        <taxon>Liliopsida</taxon>
        <taxon>Zingiberales</taxon>
        <taxon>Musaceae</taxon>
        <taxon>Musa</taxon>
    </lineage>
</organism>
<evidence type="ECO:0000256" key="1">
    <source>
        <dbReference type="SAM" id="MobiDB-lite"/>
    </source>
</evidence>
<name>A0A4S8JHA4_MUSBA</name>
<gene>
    <name evidence="2" type="ORF">C4D60_Mb07t22760</name>
</gene>
<feature type="compositionally biased region" description="Polar residues" evidence="1">
    <location>
        <begin position="50"/>
        <end position="65"/>
    </location>
</feature>
<proteinExistence type="predicted"/>